<accession>A0ABW9GY47</accession>
<proteinExistence type="predicted"/>
<keyword evidence="3" id="KW-1185">Reference proteome</keyword>
<dbReference type="Pfam" id="PF04203">
    <property type="entry name" value="Sortase"/>
    <property type="match status" value="1"/>
</dbReference>
<dbReference type="InterPro" id="IPR023365">
    <property type="entry name" value="Sortase_dom-sf"/>
</dbReference>
<dbReference type="RefSeq" id="WP_408977130.1">
    <property type="nucleotide sequence ID" value="NZ_JBJUVG010000004.1"/>
</dbReference>
<sequence length="241" mass="26594">MKKWKVALGLCCLLVGLALIINHQVDWRGYLHTWQHVPKAPVADQALPAPASNPYAGDISRYQAANADVCAWLDMPGLVSTPVVQGTDNDHYLTHDATGNYNPNGAAFLDYEEPVDTADHLVIYGHNMANGQVFSNLDRLLNQESAAAHRSFRLASLAQVWDCEIIGIYDMNLEDPAQFFSYNSWLVWGGEKDALSYLAGLAPSERVRLDTPVQATDRLVTLSTCDNAQNDARILIVAVRK</sequence>
<dbReference type="EMBL" id="JBJUVG010000004">
    <property type="protein sequence ID" value="MFM9413511.1"/>
    <property type="molecule type" value="Genomic_DNA"/>
</dbReference>
<dbReference type="InterPro" id="IPR009835">
    <property type="entry name" value="SrtB"/>
</dbReference>
<gene>
    <name evidence="2" type="ORF">ACKQTC_03930</name>
</gene>
<dbReference type="InterPro" id="IPR005754">
    <property type="entry name" value="Sortase"/>
</dbReference>
<dbReference type="CDD" id="cd05826">
    <property type="entry name" value="Sortase_B"/>
    <property type="match status" value="1"/>
</dbReference>
<keyword evidence="1" id="KW-0378">Hydrolase</keyword>
<reference evidence="2 3" key="1">
    <citation type="journal article" date="2016" name="Int. J. Syst. Evol. Microbiol.">
        <title>Peptococcus simiae sp. nov., isolated from rhesus macaque faeces and emended description of the genus Peptococcus.</title>
        <authorList>
            <person name="Shkoporov A.N."/>
            <person name="Efimov B.A."/>
            <person name="Kondova I."/>
            <person name="Ouwerling B."/>
            <person name="Chaplin A.V."/>
            <person name="Shcherbakova V.A."/>
            <person name="Langermans J.A.M."/>
        </authorList>
    </citation>
    <scope>NUCLEOTIDE SEQUENCE [LARGE SCALE GENOMIC DNA]</scope>
    <source>
        <strain evidence="2 3">M108</strain>
    </source>
</reference>
<organism evidence="2 3">
    <name type="scientific">Peptococcus simiae</name>
    <dbReference type="NCBI Taxonomy" id="1643805"/>
    <lineage>
        <taxon>Bacteria</taxon>
        <taxon>Bacillati</taxon>
        <taxon>Bacillota</taxon>
        <taxon>Clostridia</taxon>
        <taxon>Eubacteriales</taxon>
        <taxon>Peptococcaceae</taxon>
        <taxon>Peptococcus</taxon>
    </lineage>
</organism>
<evidence type="ECO:0000313" key="2">
    <source>
        <dbReference type="EMBL" id="MFM9413511.1"/>
    </source>
</evidence>
<name>A0ABW9GY47_9FIRM</name>
<evidence type="ECO:0000256" key="1">
    <source>
        <dbReference type="ARBA" id="ARBA00022801"/>
    </source>
</evidence>
<dbReference type="Gene3D" id="2.40.260.10">
    <property type="entry name" value="Sortase"/>
    <property type="match status" value="1"/>
</dbReference>
<comment type="caution">
    <text evidence="2">The sequence shown here is derived from an EMBL/GenBank/DDBJ whole genome shotgun (WGS) entry which is preliminary data.</text>
</comment>
<dbReference type="SUPFAM" id="SSF63817">
    <property type="entry name" value="Sortase"/>
    <property type="match status" value="1"/>
</dbReference>
<evidence type="ECO:0000313" key="3">
    <source>
        <dbReference type="Proteomes" id="UP001631949"/>
    </source>
</evidence>
<protein>
    <submittedName>
        <fullName evidence="2">Class B sortase</fullName>
    </submittedName>
</protein>
<dbReference type="Proteomes" id="UP001631949">
    <property type="component" value="Unassembled WGS sequence"/>
</dbReference>